<dbReference type="AlphaFoldDB" id="A0A0N4W4J5"/>
<dbReference type="OrthoDB" id="5875301at2759"/>
<feature type="compositionally biased region" description="Basic and acidic residues" evidence="2">
    <location>
        <begin position="297"/>
        <end position="326"/>
    </location>
</feature>
<feature type="region of interest" description="Disordered" evidence="2">
    <location>
        <begin position="240"/>
        <end position="268"/>
    </location>
</feature>
<evidence type="ECO:0000313" key="5">
    <source>
        <dbReference type="WBParaSite" id="HPLM_0000481601-mRNA-1"/>
    </source>
</evidence>
<evidence type="ECO:0000313" key="4">
    <source>
        <dbReference type="Proteomes" id="UP000268014"/>
    </source>
</evidence>
<organism evidence="5">
    <name type="scientific">Haemonchus placei</name>
    <name type="common">Barber's pole worm</name>
    <dbReference type="NCBI Taxonomy" id="6290"/>
    <lineage>
        <taxon>Eukaryota</taxon>
        <taxon>Metazoa</taxon>
        <taxon>Ecdysozoa</taxon>
        <taxon>Nematoda</taxon>
        <taxon>Chromadorea</taxon>
        <taxon>Rhabditida</taxon>
        <taxon>Rhabditina</taxon>
        <taxon>Rhabditomorpha</taxon>
        <taxon>Strongyloidea</taxon>
        <taxon>Trichostrongylidae</taxon>
        <taxon>Haemonchus</taxon>
    </lineage>
</organism>
<proteinExistence type="predicted"/>
<sequence>MERQRMERLQNDYDAILRALPPLPEPEDLYARIIRACCQFWVSSKSIDNLGLAIRTLRASTDPWQERYASCRVLLETVERIKLELLLVRSQLVTLWALPNLLMATHRIEPDVWRMMINRPQVDDDGNPLLVHNQLLDRAIRDRLEILGDQAANLREYDNALELECRQEDSQSRDQLRAALESMRSLISDFVARSEAVSSPEQQIDNQGDRAGAIRIDAQSMEQLHDPEEEEQIEDELVSVDEDAQGTDESSTEASLEESDEDNQEDAVERNNFEEEHAIQHEGSDNEDNVEERIDEERINPEEDQEFRPQVHGEVLEEGEPEVRNDEEADEDQPIQQARDEVAELLLQLRQARQAVRDFRLMMNDVEERERCQLRRFDGMIQNHRERFMPCAFCGHRGSHYSDSCTVYMFTEDRWRIVDREQLCPACLYYTCFRGQWCRKRNTRCFYCNRTGHHSALCTLPERSARIEDELETLRRRHDHAQNRVHRLIYSLER</sequence>
<protein>
    <submittedName>
        <fullName evidence="5">CCHC-type domain-containing protein</fullName>
    </submittedName>
</protein>
<name>A0A0N4W4J5_HAEPC</name>
<keyword evidence="1" id="KW-0175">Coiled coil</keyword>
<accession>A0A0N4W4J5</accession>
<dbReference type="Proteomes" id="UP000268014">
    <property type="component" value="Unassembled WGS sequence"/>
</dbReference>
<reference evidence="5" key="1">
    <citation type="submission" date="2017-02" db="UniProtKB">
        <authorList>
            <consortium name="WormBaseParasite"/>
        </authorList>
    </citation>
    <scope>IDENTIFICATION</scope>
</reference>
<evidence type="ECO:0000256" key="2">
    <source>
        <dbReference type="SAM" id="MobiDB-lite"/>
    </source>
</evidence>
<feature type="coiled-coil region" evidence="1">
    <location>
        <begin position="335"/>
        <end position="369"/>
    </location>
</feature>
<dbReference type="WBParaSite" id="HPLM_0000481601-mRNA-1">
    <property type="protein sequence ID" value="HPLM_0000481601-mRNA-1"/>
    <property type="gene ID" value="HPLM_0000481601"/>
</dbReference>
<feature type="compositionally biased region" description="Acidic residues" evidence="2">
    <location>
        <begin position="255"/>
        <end position="266"/>
    </location>
</feature>
<reference evidence="3 4" key="2">
    <citation type="submission" date="2018-11" db="EMBL/GenBank/DDBJ databases">
        <authorList>
            <consortium name="Pathogen Informatics"/>
        </authorList>
    </citation>
    <scope>NUCLEOTIDE SEQUENCE [LARGE SCALE GENOMIC DNA]</scope>
    <source>
        <strain evidence="3 4">MHpl1</strain>
    </source>
</reference>
<dbReference type="EMBL" id="UZAF01016254">
    <property type="protein sequence ID" value="VDO24059.1"/>
    <property type="molecule type" value="Genomic_DNA"/>
</dbReference>
<evidence type="ECO:0000256" key="1">
    <source>
        <dbReference type="SAM" id="Coils"/>
    </source>
</evidence>
<feature type="region of interest" description="Disordered" evidence="2">
    <location>
        <begin position="297"/>
        <end position="334"/>
    </location>
</feature>
<gene>
    <name evidence="3" type="ORF">HPLM_LOCUS4808</name>
</gene>
<keyword evidence="4" id="KW-1185">Reference proteome</keyword>
<evidence type="ECO:0000313" key="3">
    <source>
        <dbReference type="EMBL" id="VDO24059.1"/>
    </source>
</evidence>